<dbReference type="Pfam" id="PF22624">
    <property type="entry name" value="AASDHPPT_N"/>
    <property type="match status" value="1"/>
</dbReference>
<organism evidence="6 7">
    <name type="scientific">Shewanella algidipiscicola</name>
    <dbReference type="NCBI Taxonomy" id="614070"/>
    <lineage>
        <taxon>Bacteria</taxon>
        <taxon>Pseudomonadati</taxon>
        <taxon>Pseudomonadota</taxon>
        <taxon>Gammaproteobacteria</taxon>
        <taxon>Alteromonadales</taxon>
        <taxon>Shewanellaceae</taxon>
        <taxon>Shewanella</taxon>
    </lineage>
</organism>
<dbReference type="PANTHER" id="PTHR12215:SF10">
    <property type="entry name" value="L-AMINOADIPATE-SEMIALDEHYDE DEHYDROGENASE-PHOSPHOPANTETHEINYL TRANSFERASE"/>
    <property type="match status" value="1"/>
</dbReference>
<dbReference type="SUPFAM" id="SSF56214">
    <property type="entry name" value="4'-phosphopantetheinyl transferase"/>
    <property type="match status" value="2"/>
</dbReference>
<accession>A0ABQ4NT17</accession>
<comment type="similarity">
    <text evidence="1">Belongs to the P-Pant transferase superfamily. Gsp/Sfp/HetI/AcpT family.</text>
</comment>
<keyword evidence="2 6" id="KW-0808">Transferase</keyword>
<dbReference type="InterPro" id="IPR037143">
    <property type="entry name" value="4-PPantetheinyl_Trfase_dom_sf"/>
</dbReference>
<feature type="domain" description="4'-phosphopantetheinyl transferase" evidence="4">
    <location>
        <begin position="134"/>
        <end position="209"/>
    </location>
</feature>
<dbReference type="Gene3D" id="3.90.470.20">
    <property type="entry name" value="4'-phosphopantetheinyl transferase domain"/>
    <property type="match status" value="1"/>
</dbReference>
<dbReference type="InterPro" id="IPR008278">
    <property type="entry name" value="4-PPantetheinyl_Trfase_dom"/>
</dbReference>
<keyword evidence="3" id="KW-0732">Signal</keyword>
<protein>
    <submittedName>
        <fullName evidence="6">4'-phosphopantetheinyl transferase</fullName>
    </submittedName>
</protein>
<feature type="signal peptide" evidence="3">
    <location>
        <begin position="1"/>
        <end position="17"/>
    </location>
</feature>
<dbReference type="InterPro" id="IPR055066">
    <property type="entry name" value="AASDHPPT_N"/>
</dbReference>
<evidence type="ECO:0000313" key="7">
    <source>
        <dbReference type="Proteomes" id="UP000761574"/>
    </source>
</evidence>
<feature type="chain" id="PRO_5046769816" evidence="3">
    <location>
        <begin position="18"/>
        <end position="334"/>
    </location>
</feature>
<dbReference type="Pfam" id="PF01648">
    <property type="entry name" value="ACPS"/>
    <property type="match status" value="1"/>
</dbReference>
<comment type="caution">
    <text evidence="6">The sequence shown here is derived from an EMBL/GenBank/DDBJ whole genome shotgun (WGS) entry which is preliminary data.</text>
</comment>
<dbReference type="InterPro" id="IPR050559">
    <property type="entry name" value="P-Pant_transferase_sf"/>
</dbReference>
<name>A0ABQ4NT17_9GAMM</name>
<evidence type="ECO:0000259" key="4">
    <source>
        <dbReference type="Pfam" id="PF01648"/>
    </source>
</evidence>
<dbReference type="PANTHER" id="PTHR12215">
    <property type="entry name" value="PHOSPHOPANTETHEINE TRANSFERASE"/>
    <property type="match status" value="1"/>
</dbReference>
<gene>
    <name evidence="6" type="primary">pfaE</name>
    <name evidence="6" type="ORF">TUM4630_34480</name>
</gene>
<reference evidence="6 7" key="1">
    <citation type="submission" date="2021-05" db="EMBL/GenBank/DDBJ databases">
        <title>Molecular characterization for Shewanella algae harboring chromosomal blaOXA-55-like strains isolated from clinical and environment sample.</title>
        <authorList>
            <person name="Ohama Y."/>
            <person name="Aoki K."/>
            <person name="Harada S."/>
            <person name="Moriya K."/>
            <person name="Ishii Y."/>
            <person name="Tateda K."/>
        </authorList>
    </citation>
    <scope>NUCLEOTIDE SEQUENCE [LARGE SCALE GENOMIC DNA]</scope>
    <source>
        <strain evidence="6 7">LMG 23746</strain>
    </source>
</reference>
<dbReference type="Proteomes" id="UP000761574">
    <property type="component" value="Unassembled WGS sequence"/>
</dbReference>
<sequence>MVFAIVSAFALSQPLSAVTLYFCDLAPQGVSQTQLQQLRLWLPDDEQAKADRFLQPDARVKGLLVRSYLRAILSQCARDMGVEIAPAQWQFTYLDRGKPVLSRACFARCPLLFNISHSGDYLLVAIANANHWLSLGVDIERQRESTNIYPILNHYFTRDETDSLLGLPQAQQRARFFDLWALKESYIKAKGLGLALSLKSFSFAFEPRQHDDAMKAQSTWLPRGTPPEYMQIVAYQQDSATDCQPQVDNQACARHVLREGMQAKIERNITLLLHEEQGKRLSDSWQLVLGHLDAQYRFALSLEHVEAQDAKPVSKDKLTLRAMQLNVQQLLHYC</sequence>
<evidence type="ECO:0000259" key="5">
    <source>
        <dbReference type="Pfam" id="PF22624"/>
    </source>
</evidence>
<evidence type="ECO:0000256" key="1">
    <source>
        <dbReference type="ARBA" id="ARBA00010990"/>
    </source>
</evidence>
<dbReference type="GO" id="GO:0016740">
    <property type="term" value="F:transferase activity"/>
    <property type="evidence" value="ECO:0007669"/>
    <property type="project" value="UniProtKB-KW"/>
</dbReference>
<proteinExistence type="inferred from homology"/>
<evidence type="ECO:0000256" key="3">
    <source>
        <dbReference type="SAM" id="SignalP"/>
    </source>
</evidence>
<evidence type="ECO:0000256" key="2">
    <source>
        <dbReference type="ARBA" id="ARBA00022679"/>
    </source>
</evidence>
<feature type="domain" description="4'-phosphopantetheinyl transferase N-terminal" evidence="5">
    <location>
        <begin position="32"/>
        <end position="125"/>
    </location>
</feature>
<dbReference type="EMBL" id="BPFB01000068">
    <property type="protein sequence ID" value="GIU02574.1"/>
    <property type="molecule type" value="Genomic_DNA"/>
</dbReference>
<keyword evidence="7" id="KW-1185">Reference proteome</keyword>
<evidence type="ECO:0000313" key="6">
    <source>
        <dbReference type="EMBL" id="GIU02574.1"/>
    </source>
</evidence>